<gene>
    <name evidence="1" type="ORF">HDA39_005220</name>
</gene>
<protein>
    <submittedName>
        <fullName evidence="1">Uncharacterized protein</fullName>
    </submittedName>
</protein>
<evidence type="ECO:0000313" key="2">
    <source>
        <dbReference type="Proteomes" id="UP000549971"/>
    </source>
</evidence>
<organism evidence="1 2">
    <name type="scientific">Kribbella italica</name>
    <dbReference type="NCBI Taxonomy" id="1540520"/>
    <lineage>
        <taxon>Bacteria</taxon>
        <taxon>Bacillati</taxon>
        <taxon>Actinomycetota</taxon>
        <taxon>Actinomycetes</taxon>
        <taxon>Propionibacteriales</taxon>
        <taxon>Kribbellaceae</taxon>
        <taxon>Kribbella</taxon>
    </lineage>
</organism>
<name>A0A7W9MVZ8_9ACTN</name>
<accession>A0A7W9MVZ8</accession>
<reference evidence="1 2" key="1">
    <citation type="submission" date="2020-08" db="EMBL/GenBank/DDBJ databases">
        <title>Sequencing the genomes of 1000 actinobacteria strains.</title>
        <authorList>
            <person name="Klenk H.-P."/>
        </authorList>
    </citation>
    <scope>NUCLEOTIDE SEQUENCE [LARGE SCALE GENOMIC DNA]</scope>
    <source>
        <strain evidence="1 2">DSM 28967</strain>
    </source>
</reference>
<evidence type="ECO:0000313" key="1">
    <source>
        <dbReference type="EMBL" id="MBB5838486.1"/>
    </source>
</evidence>
<dbReference type="EMBL" id="JACHMY010000001">
    <property type="protein sequence ID" value="MBB5838486.1"/>
    <property type="molecule type" value="Genomic_DNA"/>
</dbReference>
<dbReference type="AlphaFoldDB" id="A0A7W9MVZ8"/>
<keyword evidence="2" id="KW-1185">Reference proteome</keyword>
<dbReference type="Proteomes" id="UP000549971">
    <property type="component" value="Unassembled WGS sequence"/>
</dbReference>
<comment type="caution">
    <text evidence="1">The sequence shown here is derived from an EMBL/GenBank/DDBJ whole genome shotgun (WGS) entry which is preliminary data.</text>
</comment>
<sequence>MNHKTLKYQATLHVLHVHEEDLDSLRTAAPRQRPKKKPIHPSLESLYVKQAIRVFDNDLRLT</sequence>
<proteinExistence type="predicted"/>